<reference evidence="1" key="1">
    <citation type="journal article" date="2014" name="Front. Microbiol.">
        <title>High frequency of phylogenetically diverse reductive dehalogenase-homologous genes in deep subseafloor sedimentary metagenomes.</title>
        <authorList>
            <person name="Kawai M."/>
            <person name="Futagami T."/>
            <person name="Toyoda A."/>
            <person name="Takaki Y."/>
            <person name="Nishi S."/>
            <person name="Hori S."/>
            <person name="Arai W."/>
            <person name="Tsubouchi T."/>
            <person name="Morono Y."/>
            <person name="Uchiyama I."/>
            <person name="Ito T."/>
            <person name="Fujiyama A."/>
            <person name="Inagaki F."/>
            <person name="Takami H."/>
        </authorList>
    </citation>
    <scope>NUCLEOTIDE SEQUENCE</scope>
    <source>
        <strain evidence="1">Expedition CK06-06</strain>
    </source>
</reference>
<dbReference type="AlphaFoldDB" id="X1GNT5"/>
<proteinExistence type="predicted"/>
<feature type="non-terminal residue" evidence="1">
    <location>
        <position position="165"/>
    </location>
</feature>
<evidence type="ECO:0000313" key="1">
    <source>
        <dbReference type="EMBL" id="GAH43289.1"/>
    </source>
</evidence>
<accession>X1GNT5</accession>
<organism evidence="1">
    <name type="scientific">marine sediment metagenome</name>
    <dbReference type="NCBI Taxonomy" id="412755"/>
    <lineage>
        <taxon>unclassified sequences</taxon>
        <taxon>metagenomes</taxon>
        <taxon>ecological metagenomes</taxon>
    </lineage>
</organism>
<comment type="caution">
    <text evidence="1">The sequence shown here is derived from an EMBL/GenBank/DDBJ whole genome shotgun (WGS) entry which is preliminary data.</text>
</comment>
<gene>
    <name evidence="1" type="ORF">S03H2_16792</name>
</gene>
<protein>
    <submittedName>
        <fullName evidence="1">Uncharacterized protein</fullName>
    </submittedName>
</protein>
<dbReference type="EMBL" id="BARU01008604">
    <property type="protein sequence ID" value="GAH43289.1"/>
    <property type="molecule type" value="Genomic_DNA"/>
</dbReference>
<sequence length="165" mass="19173">MDVSAKITGIKYSPLLCRELKTYEMEQLAEALAKDGTFILDIDSRNRLALSWWVSAKRTRSYPYARVYDSLIFQGKKVTIIPVYKDEGKDGDRDFLQWDTVSLMSLFDVYTIIAYYSCAEQSPKYKNKITKQRFDLEFIIEEINNLLSYRSSALHWNIAQIGKIG</sequence>
<name>X1GNT5_9ZZZZ</name>